<dbReference type="SMART" id="SM00477">
    <property type="entry name" value="NUC"/>
    <property type="match status" value="1"/>
</dbReference>
<comment type="caution">
    <text evidence="5">The sequence shown here is derived from an EMBL/GenBank/DDBJ whole genome shotgun (WGS) entry which is preliminary data.</text>
</comment>
<dbReference type="AlphaFoldDB" id="A0A1E5Q5I2"/>
<evidence type="ECO:0000256" key="2">
    <source>
        <dbReference type="PIRSR" id="PIRSR640255-2"/>
    </source>
</evidence>
<dbReference type="PANTHER" id="PTHR13966">
    <property type="entry name" value="ENDONUCLEASE RELATED"/>
    <property type="match status" value="1"/>
</dbReference>
<dbReference type="SUPFAM" id="SSF54060">
    <property type="entry name" value="His-Me finger endonucleases"/>
    <property type="match status" value="1"/>
</dbReference>
<name>A0A1E5Q5I2_9PROT</name>
<dbReference type="GO" id="GO:0016787">
    <property type="term" value="F:hydrolase activity"/>
    <property type="evidence" value="ECO:0007669"/>
    <property type="project" value="InterPro"/>
</dbReference>
<evidence type="ECO:0000259" key="3">
    <source>
        <dbReference type="SMART" id="SM00477"/>
    </source>
</evidence>
<evidence type="ECO:0000259" key="4">
    <source>
        <dbReference type="SMART" id="SM00892"/>
    </source>
</evidence>
<dbReference type="GO" id="GO:0004519">
    <property type="term" value="F:endonuclease activity"/>
    <property type="evidence" value="ECO:0007669"/>
    <property type="project" value="TreeGrafter"/>
</dbReference>
<dbReference type="Gene3D" id="3.40.570.10">
    <property type="entry name" value="Extracellular Endonuclease, subunit A"/>
    <property type="match status" value="1"/>
</dbReference>
<feature type="active site" description="Proton acceptor" evidence="1">
    <location>
        <position position="127"/>
    </location>
</feature>
<organism evidence="5 6">
    <name type="scientific">Magnetovibrio blakemorei</name>
    <dbReference type="NCBI Taxonomy" id="28181"/>
    <lineage>
        <taxon>Bacteria</taxon>
        <taxon>Pseudomonadati</taxon>
        <taxon>Pseudomonadota</taxon>
        <taxon>Alphaproteobacteria</taxon>
        <taxon>Rhodospirillales</taxon>
        <taxon>Magnetovibrionaceae</taxon>
        <taxon>Magnetovibrio</taxon>
    </lineage>
</organism>
<dbReference type="InterPro" id="IPR001604">
    <property type="entry name" value="Endo_G_ENPP1-like_dom"/>
</dbReference>
<evidence type="ECO:0008006" key="7">
    <source>
        <dbReference type="Google" id="ProtNLM"/>
    </source>
</evidence>
<dbReference type="InterPro" id="IPR044929">
    <property type="entry name" value="DNA/RNA_non-sp_Endonuclease_sf"/>
</dbReference>
<dbReference type="PANTHER" id="PTHR13966:SF5">
    <property type="entry name" value="ENDONUCLEASE G, MITOCHONDRIAL"/>
    <property type="match status" value="1"/>
</dbReference>
<dbReference type="STRING" id="28181.BEN30_14675"/>
<feature type="binding site" evidence="2">
    <location>
        <position position="158"/>
    </location>
    <ligand>
        <name>Mg(2+)</name>
        <dbReference type="ChEBI" id="CHEBI:18420"/>
        <note>catalytic</note>
    </ligand>
</feature>
<evidence type="ECO:0000313" key="6">
    <source>
        <dbReference type="Proteomes" id="UP000095347"/>
    </source>
</evidence>
<gene>
    <name evidence="5" type="ORF">BEN30_14675</name>
</gene>
<accession>A0A1E5Q5I2</accession>
<dbReference type="InterPro" id="IPR020821">
    <property type="entry name" value="ENPP1-3/EXOG-like_nuc-like"/>
</dbReference>
<dbReference type="Proteomes" id="UP000095347">
    <property type="component" value="Unassembled WGS sequence"/>
</dbReference>
<feature type="domain" description="ENPP1-3/EXOG-like endonuclease/phosphodiesterase" evidence="3">
    <location>
        <begin position="60"/>
        <end position="275"/>
    </location>
</feature>
<dbReference type="InterPro" id="IPR044925">
    <property type="entry name" value="His-Me_finger_sf"/>
</dbReference>
<keyword evidence="6" id="KW-1185">Reference proteome</keyword>
<dbReference type="GO" id="GO:0046872">
    <property type="term" value="F:metal ion binding"/>
    <property type="evidence" value="ECO:0007669"/>
    <property type="project" value="UniProtKB-KW"/>
</dbReference>
<keyword evidence="2" id="KW-0479">Metal-binding</keyword>
<dbReference type="GO" id="GO:0003676">
    <property type="term" value="F:nucleic acid binding"/>
    <property type="evidence" value="ECO:0007669"/>
    <property type="project" value="InterPro"/>
</dbReference>
<evidence type="ECO:0000313" key="5">
    <source>
        <dbReference type="EMBL" id="OEJ65360.1"/>
    </source>
</evidence>
<dbReference type="EMBL" id="MCGG01000052">
    <property type="protein sequence ID" value="OEJ65360.1"/>
    <property type="molecule type" value="Genomic_DNA"/>
</dbReference>
<proteinExistence type="predicted"/>
<reference evidence="6" key="1">
    <citation type="submission" date="2016-07" db="EMBL/GenBank/DDBJ databases">
        <authorList>
            <person name="Florea S."/>
            <person name="Webb J.S."/>
            <person name="Jaromczyk J."/>
            <person name="Schardl C.L."/>
        </authorList>
    </citation>
    <scope>NUCLEOTIDE SEQUENCE [LARGE SCALE GENOMIC DNA]</scope>
    <source>
        <strain evidence="6">MV-1</strain>
    </source>
</reference>
<sequence length="295" mass="32406">MSAMALNHQAFGGERVLGPENAAPPVPAPFAACQDQFPGNTVPKAKSQTIQDLCKLADGQPLFAIRYDTARKIPTWTVHKLTPDLMAQIKANSGVLKRPKFTPDEAIKADLQAIDKNYVRSGYARGHIVPANDMSWSKAAYDTTFHFSNVVPQKQTFNAGTWLGEEDAFRTYVAAKNVPMWIYSGVFGTNKDDPETKNVTEGPTIGTAPNAPIVPTCFYKIIVAAPEEGQPYKVLASLFRWNDYGKRNTWVESVSTLKTIQTRSGIDFLGGLPLEADFDATFWGVKMPETPGDCQ</sequence>
<protein>
    <recommendedName>
        <fullName evidence="7">Endonuclease</fullName>
    </recommendedName>
</protein>
<feature type="domain" description="DNA/RNA non-specific endonuclease/pyrophosphatase/phosphodiesterase" evidence="4">
    <location>
        <begin position="59"/>
        <end position="275"/>
    </location>
</feature>
<dbReference type="InterPro" id="IPR040255">
    <property type="entry name" value="Non-specific_endonuclease"/>
</dbReference>
<dbReference type="Pfam" id="PF01223">
    <property type="entry name" value="Endonuclease_NS"/>
    <property type="match status" value="1"/>
</dbReference>
<evidence type="ECO:0000256" key="1">
    <source>
        <dbReference type="PIRSR" id="PIRSR640255-1"/>
    </source>
</evidence>
<dbReference type="SMART" id="SM00892">
    <property type="entry name" value="Endonuclease_NS"/>
    <property type="match status" value="1"/>
</dbReference>